<feature type="compositionally biased region" description="Acidic residues" evidence="1">
    <location>
        <begin position="135"/>
        <end position="146"/>
    </location>
</feature>
<organism evidence="2 3">
    <name type="scientific">Jimgerdemannia flammicorona</name>
    <dbReference type="NCBI Taxonomy" id="994334"/>
    <lineage>
        <taxon>Eukaryota</taxon>
        <taxon>Fungi</taxon>
        <taxon>Fungi incertae sedis</taxon>
        <taxon>Mucoromycota</taxon>
        <taxon>Mucoromycotina</taxon>
        <taxon>Endogonomycetes</taxon>
        <taxon>Endogonales</taxon>
        <taxon>Endogonaceae</taxon>
        <taxon>Jimgerdemannia</taxon>
    </lineage>
</organism>
<comment type="caution">
    <text evidence="2">The sequence shown here is derived from an EMBL/GenBank/DDBJ whole genome shotgun (WGS) entry which is preliminary data.</text>
</comment>
<keyword evidence="3" id="KW-1185">Reference proteome</keyword>
<name>A0A433DCK9_9FUNG</name>
<accession>A0A433DCK9</accession>
<protein>
    <submittedName>
        <fullName evidence="2">Uncharacterized protein</fullName>
    </submittedName>
</protein>
<feature type="region of interest" description="Disordered" evidence="1">
    <location>
        <begin position="1"/>
        <end position="30"/>
    </location>
</feature>
<evidence type="ECO:0000313" key="2">
    <source>
        <dbReference type="EMBL" id="RUP48557.1"/>
    </source>
</evidence>
<evidence type="ECO:0000313" key="3">
    <source>
        <dbReference type="Proteomes" id="UP000268093"/>
    </source>
</evidence>
<proteinExistence type="predicted"/>
<evidence type="ECO:0000256" key="1">
    <source>
        <dbReference type="SAM" id="MobiDB-lite"/>
    </source>
</evidence>
<dbReference type="AlphaFoldDB" id="A0A433DCK9"/>
<gene>
    <name evidence="2" type="ORF">BC936DRAFT_144406</name>
</gene>
<dbReference type="Proteomes" id="UP000268093">
    <property type="component" value="Unassembled WGS sequence"/>
</dbReference>
<dbReference type="EMBL" id="RBNI01003242">
    <property type="protein sequence ID" value="RUP48557.1"/>
    <property type="molecule type" value="Genomic_DNA"/>
</dbReference>
<sequence>MKLTRRQHSNQNNGVDQIVRPRSSRPVEHEREWRRGNFAGLIQQAGVVVRQHETNHKDGNHVEEQDTPENLLDGLWHGLLGVLGLASSDTNNFRAVERKRRRDEYLEDTQEPAIERRALDLPVAHADVIIACDTSVDEDSNDDEGDARENFDQGEPVSVETHNGLLENERMILLSINQQTRG</sequence>
<reference evidence="2 3" key="1">
    <citation type="journal article" date="2018" name="New Phytol.">
        <title>Phylogenomics of Endogonaceae and evolution of mycorrhizas within Mucoromycota.</title>
        <authorList>
            <person name="Chang Y."/>
            <person name="Desiro A."/>
            <person name="Na H."/>
            <person name="Sandor L."/>
            <person name="Lipzen A."/>
            <person name="Clum A."/>
            <person name="Barry K."/>
            <person name="Grigoriev I.V."/>
            <person name="Martin F.M."/>
            <person name="Stajich J.E."/>
            <person name="Smith M.E."/>
            <person name="Bonito G."/>
            <person name="Spatafora J.W."/>
        </authorList>
    </citation>
    <scope>NUCLEOTIDE SEQUENCE [LARGE SCALE GENOMIC DNA]</scope>
    <source>
        <strain evidence="2 3">GMNB39</strain>
    </source>
</reference>
<feature type="region of interest" description="Disordered" evidence="1">
    <location>
        <begin position="134"/>
        <end position="155"/>
    </location>
</feature>